<feature type="transmembrane region" description="Helical" evidence="1">
    <location>
        <begin position="898"/>
        <end position="918"/>
    </location>
</feature>
<gene>
    <name evidence="2" type="ORF">SS50377_jh068</name>
</gene>
<name>V6LVY2_9EUKA</name>
<evidence type="ECO:0000256" key="1">
    <source>
        <dbReference type="SAM" id="Phobius"/>
    </source>
</evidence>
<reference evidence="2" key="1">
    <citation type="journal article" date="2014" name="PLoS Genet.">
        <title>The Genome of Spironucleus salmonicida Highlights a Fish Pathogen Adapted to Fluctuating Environments.</title>
        <authorList>
            <person name="Xu F."/>
            <person name="Jerlstrom-Hultqvist J."/>
            <person name="Einarsson E."/>
            <person name="Astvaldsson A."/>
            <person name="Svard S.G."/>
            <person name="Andersson J.O."/>
        </authorList>
    </citation>
    <scope>NUCLEOTIDE SEQUENCE</scope>
</reference>
<evidence type="ECO:0008006" key="3">
    <source>
        <dbReference type="Google" id="ProtNLM"/>
    </source>
</evidence>
<keyword evidence="1" id="KW-0812">Transmembrane</keyword>
<accession>V6LVY2</accession>
<dbReference type="EMBL" id="KI546101">
    <property type="protein sequence ID" value="EST44979.1"/>
    <property type="molecule type" value="Genomic_DNA"/>
</dbReference>
<protein>
    <recommendedName>
        <fullName evidence="3">Transmembrane protein</fullName>
    </recommendedName>
</protein>
<dbReference type="AlphaFoldDB" id="V6LVY2"/>
<organism evidence="2">
    <name type="scientific">Spironucleus salmonicida</name>
    <dbReference type="NCBI Taxonomy" id="348837"/>
    <lineage>
        <taxon>Eukaryota</taxon>
        <taxon>Metamonada</taxon>
        <taxon>Diplomonadida</taxon>
        <taxon>Hexamitidae</taxon>
        <taxon>Hexamitinae</taxon>
        <taxon>Spironucleus</taxon>
    </lineage>
</organism>
<keyword evidence="1" id="KW-1133">Transmembrane helix</keyword>
<evidence type="ECO:0000313" key="2">
    <source>
        <dbReference type="EMBL" id="EST44979.1"/>
    </source>
</evidence>
<sequence>MLLIILQSLDSDKQLLTQSMTIYNKLLKDINSNLNTSIFNFIPFNKNIYGTQFFQNQSQFVHSKLLSVIQSINKADQILDQPLQLCQQQNVKVQQNIMYGGNYVNIDYYNTNSSNKKCFQDISQIKKAYNQVFPLDKPENRYTNIYGQMYFGTQEQFLVYPYSEPYIDFTEVFGSFQQMDETFFLPINFQAQLNKSKLDERILYYQYQEHNYSKFQQYKIFNDFSCDQMCHQITTYLSKVQNEQQGRNIVSYNSSHYYSFSAQSIYGRPDNLINWYSQLYSNKNKTKYNPYIEDILESLIIYINSLQTTYQGNKQVFTNQQVFGSNKQYHIINLLVPNSVILQNTNKFQNVIKLLKHDVLSKDNIQLNIISLPNSGAFVSYLVNKINCTVLYLDNISQFADQLIQFHIQRVSTLNQYNYSVSIQVIDEQPFMSISKHNLQSQILTFLIPLLTLIEQPVNANKVSGIQLINTIDNHIVFTNLQDILQQEYKKLDLQVRIYLLAKNNACYISDTLLICVQSLIPLPQISIIFITLQKKLPFLPAEAIYTVNPVNPSIDQSLFCVQNLDRCEIVYSISQYGLNGKLDFGETYLYGFVFNTTFFQEVMTTLLAYNQTYEFYQQTIFTLSGLNEPRINIMLSTISTHKAFYQQYQYIIQNITKTNPTVDKNLIHFCNFYGYHLLQCADHNYIIQSTIDDIAQEMYSIVALNFYYQEFFMKCDQIYNIYVKEQVCIVIAIKSRIKGKYLLNSFISMPLTIFIENYIINFQPKFLELEHKFSTIQLSAKKFIEISLDLKIAYHYLFKYGYIFCDYQIIDNIGNYSSQFSNSFMKITQLQNDDILLIKHSDTMFIILLNTEKIENYFECSNAKTILMYNTDASYISTKKFIYQKIQSNLSLSRINVIYPAIGFSLIIFVSLLLLYYNLM</sequence>
<keyword evidence="1" id="KW-0472">Membrane</keyword>
<proteinExistence type="predicted"/>